<protein>
    <submittedName>
        <fullName evidence="2">Uncharacterized protein</fullName>
    </submittedName>
</protein>
<reference evidence="2" key="1">
    <citation type="journal article" date="2015" name="Nature">
        <title>Complex archaea that bridge the gap between prokaryotes and eukaryotes.</title>
        <authorList>
            <person name="Spang A."/>
            <person name="Saw J.H."/>
            <person name="Jorgensen S.L."/>
            <person name="Zaremba-Niedzwiedzka K."/>
            <person name="Martijn J."/>
            <person name="Lind A.E."/>
            <person name="van Eijk R."/>
            <person name="Schleper C."/>
            <person name="Guy L."/>
            <person name="Ettema T.J."/>
        </authorList>
    </citation>
    <scope>NUCLEOTIDE SEQUENCE</scope>
</reference>
<proteinExistence type="predicted"/>
<gene>
    <name evidence="2" type="ORF">LCGC14_2929530</name>
</gene>
<organism evidence="2">
    <name type="scientific">marine sediment metagenome</name>
    <dbReference type="NCBI Taxonomy" id="412755"/>
    <lineage>
        <taxon>unclassified sequences</taxon>
        <taxon>metagenomes</taxon>
        <taxon>ecological metagenomes</taxon>
    </lineage>
</organism>
<name>A0A0F8XLC2_9ZZZZ</name>
<feature type="non-terminal residue" evidence="2">
    <location>
        <position position="21"/>
    </location>
</feature>
<comment type="caution">
    <text evidence="2">The sequence shown here is derived from an EMBL/GenBank/DDBJ whole genome shotgun (WGS) entry which is preliminary data.</text>
</comment>
<dbReference type="EMBL" id="LAZR01058439">
    <property type="protein sequence ID" value="KKK69887.1"/>
    <property type="molecule type" value="Genomic_DNA"/>
</dbReference>
<accession>A0A0F8XLC2</accession>
<feature type="compositionally biased region" description="Basic and acidic residues" evidence="1">
    <location>
        <begin position="11"/>
        <end position="21"/>
    </location>
</feature>
<sequence length="21" mass="2532">MCGDRKTKRRPDKEKISEKLI</sequence>
<dbReference type="AlphaFoldDB" id="A0A0F8XLC2"/>
<feature type="compositionally biased region" description="Basic residues" evidence="1">
    <location>
        <begin position="1"/>
        <end position="10"/>
    </location>
</feature>
<evidence type="ECO:0000256" key="1">
    <source>
        <dbReference type="SAM" id="MobiDB-lite"/>
    </source>
</evidence>
<evidence type="ECO:0000313" key="2">
    <source>
        <dbReference type="EMBL" id="KKK69887.1"/>
    </source>
</evidence>
<feature type="region of interest" description="Disordered" evidence="1">
    <location>
        <begin position="1"/>
        <end position="21"/>
    </location>
</feature>